<organism evidence="1 2">
    <name type="scientific">Symbiodinium microadriaticum</name>
    <name type="common">Dinoflagellate</name>
    <name type="synonym">Zooxanthella microadriatica</name>
    <dbReference type="NCBI Taxonomy" id="2951"/>
    <lineage>
        <taxon>Eukaryota</taxon>
        <taxon>Sar</taxon>
        <taxon>Alveolata</taxon>
        <taxon>Dinophyceae</taxon>
        <taxon>Suessiales</taxon>
        <taxon>Symbiodiniaceae</taxon>
        <taxon>Symbiodinium</taxon>
    </lineage>
</organism>
<dbReference type="EMBL" id="LSRX01000757">
    <property type="protein sequence ID" value="OLP89498.1"/>
    <property type="molecule type" value="Genomic_DNA"/>
</dbReference>
<protein>
    <submittedName>
        <fullName evidence="1">Uncharacterized protein</fullName>
    </submittedName>
</protein>
<keyword evidence="2" id="KW-1185">Reference proteome</keyword>
<dbReference type="AlphaFoldDB" id="A0A1Q9D2V2"/>
<dbReference type="OrthoDB" id="425607at2759"/>
<dbReference type="Proteomes" id="UP000186817">
    <property type="component" value="Unassembled WGS sequence"/>
</dbReference>
<proteinExistence type="predicted"/>
<name>A0A1Q9D2V2_SYMMI</name>
<comment type="caution">
    <text evidence="1">The sequence shown here is derived from an EMBL/GenBank/DDBJ whole genome shotgun (WGS) entry which is preliminary data.</text>
</comment>
<gene>
    <name evidence="1" type="ORF">AK812_SmicGene29044</name>
</gene>
<reference evidence="1 2" key="1">
    <citation type="submission" date="2016-02" db="EMBL/GenBank/DDBJ databases">
        <title>Genome analysis of coral dinoflagellate symbionts highlights evolutionary adaptations to a symbiotic lifestyle.</title>
        <authorList>
            <person name="Aranda M."/>
            <person name="Li Y."/>
            <person name="Liew Y.J."/>
            <person name="Baumgarten S."/>
            <person name="Simakov O."/>
            <person name="Wilson M."/>
            <person name="Piel J."/>
            <person name="Ashoor H."/>
            <person name="Bougouffa S."/>
            <person name="Bajic V.B."/>
            <person name="Ryu T."/>
            <person name="Ravasi T."/>
            <person name="Bayer T."/>
            <person name="Micklem G."/>
            <person name="Kim H."/>
            <person name="Bhak J."/>
            <person name="Lajeunesse T.C."/>
            <person name="Voolstra C.R."/>
        </authorList>
    </citation>
    <scope>NUCLEOTIDE SEQUENCE [LARGE SCALE GENOMIC DNA]</scope>
    <source>
        <strain evidence="1 2">CCMP2467</strain>
    </source>
</reference>
<accession>A0A1Q9D2V2</accession>
<sequence length="217" mass="24308">MADPLTWLVAFGAKKLISAAMAEGKRNKEAVRIQQELEAGSADQYRQLLGVLDKMMAEDPSEWNSMKVKMVRLSESSEQSERVAGLYLISFITYCKYVAAAYAKKPQKVMDSLAKQVPKGVQLQASPGDHPIKYLLAFTFVHCKGHRKLMDNIVRNAQTPKKTNKSDLMDDLVEDLKGELKEHLKDEVLSVLEEILVETIGETCGMTALLQFAFEIL</sequence>
<evidence type="ECO:0000313" key="2">
    <source>
        <dbReference type="Proteomes" id="UP000186817"/>
    </source>
</evidence>
<evidence type="ECO:0000313" key="1">
    <source>
        <dbReference type="EMBL" id="OLP89498.1"/>
    </source>
</evidence>